<dbReference type="SUPFAM" id="SSF48670">
    <property type="entry name" value="Transducin (heterotrimeric G protein), gamma chain"/>
    <property type="match status" value="1"/>
</dbReference>
<dbReference type="InterPro" id="IPR015898">
    <property type="entry name" value="G-protein_gamma-like_dom"/>
</dbReference>
<organism evidence="12 13">
    <name type="scientific">Ascobolus immersus RN42</name>
    <dbReference type="NCBI Taxonomy" id="1160509"/>
    <lineage>
        <taxon>Eukaryota</taxon>
        <taxon>Fungi</taxon>
        <taxon>Dikarya</taxon>
        <taxon>Ascomycota</taxon>
        <taxon>Pezizomycotina</taxon>
        <taxon>Pezizomycetes</taxon>
        <taxon>Pezizales</taxon>
        <taxon>Ascobolaceae</taxon>
        <taxon>Ascobolus</taxon>
    </lineage>
</organism>
<evidence type="ECO:0000256" key="7">
    <source>
        <dbReference type="ARBA" id="ARBA00023139"/>
    </source>
</evidence>
<evidence type="ECO:0000256" key="3">
    <source>
        <dbReference type="ARBA" id="ARBA00011581"/>
    </source>
</evidence>
<dbReference type="FunFam" id="4.10.260.10:FF:000003">
    <property type="entry name" value="G-protein complex gamma subunit Ste18/GpgA"/>
    <property type="match status" value="1"/>
</dbReference>
<reference evidence="12 13" key="1">
    <citation type="journal article" date="2018" name="Nat. Ecol. Evol.">
        <title>Pezizomycetes genomes reveal the molecular basis of ectomycorrhizal truffle lifestyle.</title>
        <authorList>
            <person name="Murat C."/>
            <person name="Payen T."/>
            <person name="Noel B."/>
            <person name="Kuo A."/>
            <person name="Morin E."/>
            <person name="Chen J."/>
            <person name="Kohler A."/>
            <person name="Krizsan K."/>
            <person name="Balestrini R."/>
            <person name="Da Silva C."/>
            <person name="Montanini B."/>
            <person name="Hainaut M."/>
            <person name="Levati E."/>
            <person name="Barry K.W."/>
            <person name="Belfiori B."/>
            <person name="Cichocki N."/>
            <person name="Clum A."/>
            <person name="Dockter R.B."/>
            <person name="Fauchery L."/>
            <person name="Guy J."/>
            <person name="Iotti M."/>
            <person name="Le Tacon F."/>
            <person name="Lindquist E.A."/>
            <person name="Lipzen A."/>
            <person name="Malagnac F."/>
            <person name="Mello A."/>
            <person name="Molinier V."/>
            <person name="Miyauchi S."/>
            <person name="Poulain J."/>
            <person name="Riccioni C."/>
            <person name="Rubini A."/>
            <person name="Sitrit Y."/>
            <person name="Splivallo R."/>
            <person name="Traeger S."/>
            <person name="Wang M."/>
            <person name="Zifcakova L."/>
            <person name="Wipf D."/>
            <person name="Zambonelli A."/>
            <person name="Paolocci F."/>
            <person name="Nowrousian M."/>
            <person name="Ottonello S."/>
            <person name="Baldrian P."/>
            <person name="Spatafora J.W."/>
            <person name="Henrissat B."/>
            <person name="Nagy L.G."/>
            <person name="Aury J.M."/>
            <person name="Wincker P."/>
            <person name="Grigoriev I.V."/>
            <person name="Bonfante P."/>
            <person name="Martin F.M."/>
        </authorList>
    </citation>
    <scope>NUCLEOTIDE SEQUENCE [LARGE SCALE GENOMIC DNA]</scope>
    <source>
        <strain evidence="12 13">RN42</strain>
    </source>
</reference>
<comment type="subunit">
    <text evidence="3">G proteins are composed of 3 units, alpha, beta and gamma.</text>
</comment>
<keyword evidence="7" id="KW-0564">Palmitate</keyword>
<dbReference type="Proteomes" id="UP000275078">
    <property type="component" value="Unassembled WGS sequence"/>
</dbReference>
<dbReference type="Pfam" id="PF00631">
    <property type="entry name" value="G-gamma"/>
    <property type="match status" value="1"/>
</dbReference>
<keyword evidence="5" id="KW-0488">Methylation</keyword>
<dbReference type="PANTHER" id="PTHR28189">
    <property type="entry name" value="GUANINE NUCLEOTIDE-BINDING PROTEIN SUBUNIT GAMMA"/>
    <property type="match status" value="1"/>
</dbReference>
<comment type="similarity">
    <text evidence="2">Belongs to the G protein gamma family.</text>
</comment>
<keyword evidence="13" id="KW-1185">Reference proteome</keyword>
<evidence type="ECO:0000313" key="13">
    <source>
        <dbReference type="Proteomes" id="UP000275078"/>
    </source>
</evidence>
<keyword evidence="9" id="KW-0449">Lipoprotein</keyword>
<keyword evidence="10" id="KW-0636">Prenylation</keyword>
<sequence length="87" mass="10037">MALHNAGQVKEKKQTMAELKLRRLTELNARLREDLERPRIKVSDACNSLINYTRTTKDFMVPAMWGHVDKREDPYAPRNDGSCCSIC</sequence>
<gene>
    <name evidence="12" type="ORF">BJ508DRAFT_319826</name>
</gene>
<evidence type="ECO:0000256" key="4">
    <source>
        <dbReference type="ARBA" id="ARBA00016111"/>
    </source>
</evidence>
<name>A0A3N4HDP4_ASCIM</name>
<keyword evidence="6" id="KW-0472">Membrane</keyword>
<evidence type="ECO:0000313" key="12">
    <source>
        <dbReference type="EMBL" id="RPA72385.1"/>
    </source>
</evidence>
<dbReference type="OrthoDB" id="19232at2759"/>
<evidence type="ECO:0000259" key="11">
    <source>
        <dbReference type="SMART" id="SM01224"/>
    </source>
</evidence>
<keyword evidence="8" id="KW-0807">Transducer</keyword>
<dbReference type="AlphaFoldDB" id="A0A3N4HDP4"/>
<dbReference type="STRING" id="1160509.A0A3N4HDP4"/>
<evidence type="ECO:0000256" key="9">
    <source>
        <dbReference type="ARBA" id="ARBA00023288"/>
    </source>
</evidence>
<evidence type="ECO:0000256" key="5">
    <source>
        <dbReference type="ARBA" id="ARBA00022481"/>
    </source>
</evidence>
<dbReference type="GO" id="GO:0005834">
    <property type="term" value="C:heterotrimeric G-protein complex"/>
    <property type="evidence" value="ECO:0007669"/>
    <property type="project" value="TreeGrafter"/>
</dbReference>
<dbReference type="PANTHER" id="PTHR28189:SF1">
    <property type="entry name" value="GUANINE NUCLEOTIDE-BINDING PROTEIN SUBUNIT GAMMA"/>
    <property type="match status" value="1"/>
</dbReference>
<dbReference type="SMART" id="SM01224">
    <property type="entry name" value="G_gamma"/>
    <property type="match status" value="1"/>
</dbReference>
<comment type="subcellular location">
    <subcellularLocation>
        <location evidence="1">Membrane</location>
        <topology evidence="1">Peripheral membrane protein</topology>
    </subcellularLocation>
</comment>
<evidence type="ECO:0000256" key="1">
    <source>
        <dbReference type="ARBA" id="ARBA00004170"/>
    </source>
</evidence>
<dbReference type="GO" id="GO:0031681">
    <property type="term" value="F:G-protein beta-subunit binding"/>
    <property type="evidence" value="ECO:0007669"/>
    <property type="project" value="InterPro"/>
</dbReference>
<dbReference type="InterPro" id="IPR036284">
    <property type="entry name" value="GGL_sf"/>
</dbReference>
<dbReference type="Gene3D" id="4.10.260.10">
    <property type="entry name" value="Transducin (heterotrimeric G protein), gamma chain"/>
    <property type="match status" value="1"/>
</dbReference>
<protein>
    <recommendedName>
        <fullName evidence="4">Guanine nucleotide-binding protein subunit gamma</fullName>
    </recommendedName>
</protein>
<evidence type="ECO:0000256" key="2">
    <source>
        <dbReference type="ARBA" id="ARBA00007431"/>
    </source>
</evidence>
<dbReference type="GO" id="GO:0007186">
    <property type="term" value="P:G protein-coupled receptor signaling pathway"/>
    <property type="evidence" value="ECO:0007669"/>
    <property type="project" value="InterPro"/>
</dbReference>
<dbReference type="InterPro" id="IPR041848">
    <property type="entry name" value="Ste18_fungal"/>
</dbReference>
<dbReference type="GO" id="GO:0000750">
    <property type="term" value="P:pheromone-dependent signal transduction involved in conjugation with cellular fusion"/>
    <property type="evidence" value="ECO:0007669"/>
    <property type="project" value="InterPro"/>
</dbReference>
<evidence type="ECO:0000256" key="6">
    <source>
        <dbReference type="ARBA" id="ARBA00023136"/>
    </source>
</evidence>
<evidence type="ECO:0000256" key="8">
    <source>
        <dbReference type="ARBA" id="ARBA00023224"/>
    </source>
</evidence>
<dbReference type="EMBL" id="ML119863">
    <property type="protein sequence ID" value="RPA72385.1"/>
    <property type="molecule type" value="Genomic_DNA"/>
</dbReference>
<feature type="domain" description="G protein gamma" evidence="11">
    <location>
        <begin position="17"/>
        <end position="87"/>
    </location>
</feature>
<proteinExistence type="inferred from homology"/>
<evidence type="ECO:0000256" key="10">
    <source>
        <dbReference type="ARBA" id="ARBA00023289"/>
    </source>
</evidence>
<accession>A0A3N4HDP4</accession>